<dbReference type="InterPro" id="IPR001997">
    <property type="entry name" value="Calponin/LIMCH1"/>
</dbReference>
<dbReference type="PRINTS" id="PR00888">
    <property type="entry name" value="SM22CALPONIN"/>
</dbReference>
<evidence type="ECO:0000313" key="9">
    <source>
        <dbReference type="Proteomes" id="UP001217089"/>
    </source>
</evidence>
<proteinExistence type="inferred from homology"/>
<dbReference type="InterPro" id="IPR001715">
    <property type="entry name" value="CH_dom"/>
</dbReference>
<dbReference type="SMART" id="SM00033">
    <property type="entry name" value="CH"/>
    <property type="match status" value="1"/>
</dbReference>
<dbReference type="PANTHER" id="PTHR47385:SF14">
    <property type="entry name" value="TRANSGELIN"/>
    <property type="match status" value="1"/>
</dbReference>
<dbReference type="Gene3D" id="1.10.418.10">
    <property type="entry name" value="Calponin-like domain"/>
    <property type="match status" value="2"/>
</dbReference>
<gene>
    <name evidence="8" type="ORF">KUTeg_024935</name>
</gene>
<dbReference type="Pfam" id="PF00402">
    <property type="entry name" value="Calponin"/>
    <property type="match status" value="1"/>
</dbReference>
<dbReference type="InterPro" id="IPR036872">
    <property type="entry name" value="CH_dom_sf"/>
</dbReference>
<dbReference type="InterPro" id="IPR050606">
    <property type="entry name" value="Calponin-like"/>
</dbReference>
<keyword evidence="4 6" id="KW-0009">Actin-binding</keyword>
<evidence type="ECO:0000256" key="5">
    <source>
        <dbReference type="ARBA" id="ARBA00025109"/>
    </source>
</evidence>
<dbReference type="Proteomes" id="UP001217089">
    <property type="component" value="Unassembled WGS sequence"/>
</dbReference>
<dbReference type="InterPro" id="IPR003096">
    <property type="entry name" value="SM22_calponin"/>
</dbReference>
<evidence type="ECO:0000256" key="3">
    <source>
        <dbReference type="ARBA" id="ARBA00022860"/>
    </source>
</evidence>
<dbReference type="SUPFAM" id="SSF47576">
    <property type="entry name" value="Calponin-homology domain, CH-domain"/>
    <property type="match status" value="1"/>
</dbReference>
<dbReference type="PROSITE" id="PS50021">
    <property type="entry name" value="CH"/>
    <property type="match status" value="1"/>
</dbReference>
<evidence type="ECO:0000256" key="2">
    <source>
        <dbReference type="ARBA" id="ARBA00022737"/>
    </source>
</evidence>
<dbReference type="PRINTS" id="PR00889">
    <property type="entry name" value="CALPONIN"/>
</dbReference>
<comment type="function">
    <text evidence="5 6">Thin filament-associated protein that is implicated in the regulation and modulation of smooth muscle contraction. It is capable of binding to actin, calmodulin and tropomyosin. The interaction of calponin with actin inhibits the actomyosin Mg-ATPase activity.</text>
</comment>
<name>A0ABQ9DZA9_TEGGR</name>
<evidence type="ECO:0000256" key="4">
    <source>
        <dbReference type="ARBA" id="ARBA00023203"/>
    </source>
</evidence>
<organism evidence="8 9">
    <name type="scientific">Tegillarca granosa</name>
    <name type="common">Malaysian cockle</name>
    <name type="synonym">Anadara granosa</name>
    <dbReference type="NCBI Taxonomy" id="220873"/>
    <lineage>
        <taxon>Eukaryota</taxon>
        <taxon>Metazoa</taxon>
        <taxon>Spiralia</taxon>
        <taxon>Lophotrochozoa</taxon>
        <taxon>Mollusca</taxon>
        <taxon>Bivalvia</taxon>
        <taxon>Autobranchia</taxon>
        <taxon>Pteriomorphia</taxon>
        <taxon>Arcoida</taxon>
        <taxon>Arcoidea</taxon>
        <taxon>Arcidae</taxon>
        <taxon>Tegillarca</taxon>
    </lineage>
</organism>
<dbReference type="EMBL" id="JARBDR010000923">
    <property type="protein sequence ID" value="KAJ8298404.1"/>
    <property type="molecule type" value="Genomic_DNA"/>
</dbReference>
<evidence type="ECO:0000313" key="8">
    <source>
        <dbReference type="EMBL" id="KAJ8298404.1"/>
    </source>
</evidence>
<keyword evidence="3 6" id="KW-0112">Calmodulin-binding</keyword>
<evidence type="ECO:0000256" key="1">
    <source>
        <dbReference type="ARBA" id="ARBA00009631"/>
    </source>
</evidence>
<feature type="domain" description="Calponin-homology (CH)" evidence="7">
    <location>
        <begin position="32"/>
        <end position="169"/>
    </location>
</feature>
<dbReference type="PROSITE" id="PS51122">
    <property type="entry name" value="CALPONIN_2"/>
    <property type="match status" value="1"/>
</dbReference>
<keyword evidence="9" id="KW-1185">Reference proteome</keyword>
<keyword evidence="2" id="KW-0677">Repeat</keyword>
<evidence type="ECO:0000256" key="6">
    <source>
        <dbReference type="RuleBase" id="RU361224"/>
    </source>
</evidence>
<dbReference type="InterPro" id="IPR000557">
    <property type="entry name" value="Calponin_repeat"/>
</dbReference>
<protein>
    <recommendedName>
        <fullName evidence="6">Calponin</fullName>
    </recommendedName>
</protein>
<reference evidence="8 9" key="1">
    <citation type="submission" date="2022-12" db="EMBL/GenBank/DDBJ databases">
        <title>Chromosome-level genome of Tegillarca granosa.</title>
        <authorList>
            <person name="Kim J."/>
        </authorList>
    </citation>
    <scope>NUCLEOTIDE SEQUENCE [LARGE SCALE GENOMIC DNA]</scope>
    <source>
        <strain evidence="8">Teg-2019</strain>
        <tissue evidence="8">Adductor muscle</tissue>
    </source>
</reference>
<comment type="similarity">
    <text evidence="1 6">Belongs to the calponin family.</text>
</comment>
<comment type="caution">
    <text evidence="8">The sequence shown here is derived from an EMBL/GenBank/DDBJ whole genome shotgun (WGS) entry which is preliminary data.</text>
</comment>
<dbReference type="Pfam" id="PF00307">
    <property type="entry name" value="CH"/>
    <property type="match status" value="1"/>
</dbReference>
<evidence type="ECO:0000259" key="7">
    <source>
        <dbReference type="PROSITE" id="PS50021"/>
    </source>
</evidence>
<dbReference type="PROSITE" id="PS01052">
    <property type="entry name" value="CALPONIN_1"/>
    <property type="match status" value="1"/>
</dbReference>
<sequence length="228" mass="25345">MCFGGIQEMANRPRGYGLTSEITRKIQGKYDHHLEQEAREWIENLLSRKLGDSDDPLGPNGLQQVLKDGSILCQYDLNINHLYNLTKYKSAGTFCNIKEEVMNVLSPGSIKKVNESKMAFKMMENISQFLAAAENYGTPKTDLFQTVDLFEGQNMVQVVNGIHALGRTAQKRGFTGPKLGVKEADYNPRNFDEDKLNAGQTVIGLQMGTNRGASQAGMNFGKARSIMD</sequence>
<accession>A0ABQ9DZA9</accession>
<dbReference type="PANTHER" id="PTHR47385">
    <property type="entry name" value="CALPONIN"/>
    <property type="match status" value="1"/>
</dbReference>